<dbReference type="Proteomes" id="UP000295221">
    <property type="component" value="Unassembled WGS sequence"/>
</dbReference>
<feature type="domain" description="SusD-like N-terminal" evidence="9">
    <location>
        <begin position="118"/>
        <end position="246"/>
    </location>
</feature>
<dbReference type="PROSITE" id="PS51257">
    <property type="entry name" value="PROKAR_LIPOPROTEIN"/>
    <property type="match status" value="1"/>
</dbReference>
<dbReference type="Pfam" id="PF14322">
    <property type="entry name" value="SusD-like_3"/>
    <property type="match status" value="1"/>
</dbReference>
<protein>
    <submittedName>
        <fullName evidence="10">SusD-like starch-binding protein associating with outer membrane</fullName>
    </submittedName>
</protein>
<evidence type="ECO:0000256" key="4">
    <source>
        <dbReference type="ARBA" id="ARBA00023136"/>
    </source>
</evidence>
<evidence type="ECO:0000256" key="5">
    <source>
        <dbReference type="ARBA" id="ARBA00023237"/>
    </source>
</evidence>
<comment type="caution">
    <text evidence="10">The sequence shown here is derived from an EMBL/GenBank/DDBJ whole genome shotgun (WGS) entry which is preliminary data.</text>
</comment>
<dbReference type="InterPro" id="IPR033985">
    <property type="entry name" value="SusD-like_N"/>
</dbReference>
<evidence type="ECO:0000313" key="10">
    <source>
        <dbReference type="EMBL" id="TCO07508.1"/>
    </source>
</evidence>
<evidence type="ECO:0000259" key="8">
    <source>
        <dbReference type="Pfam" id="PF07980"/>
    </source>
</evidence>
<proteinExistence type="inferred from homology"/>
<reference evidence="10 11" key="1">
    <citation type="submission" date="2019-03" db="EMBL/GenBank/DDBJ databases">
        <title>Genomic Encyclopedia of Type Strains, Phase IV (KMG-IV): sequencing the most valuable type-strain genomes for metagenomic binning, comparative biology and taxonomic classification.</title>
        <authorList>
            <person name="Goeker M."/>
        </authorList>
    </citation>
    <scope>NUCLEOTIDE SEQUENCE [LARGE SCALE GENOMIC DNA]</scope>
    <source>
        <strain evidence="10 11">DSM 24179</strain>
    </source>
</reference>
<dbReference type="EMBL" id="SLWK01000008">
    <property type="protein sequence ID" value="TCO07508.1"/>
    <property type="molecule type" value="Genomic_DNA"/>
</dbReference>
<evidence type="ECO:0000256" key="3">
    <source>
        <dbReference type="ARBA" id="ARBA00022729"/>
    </source>
</evidence>
<feature type="region of interest" description="Disordered" evidence="6">
    <location>
        <begin position="522"/>
        <end position="550"/>
    </location>
</feature>
<sequence>MKNILNKFLLLLIGLPLMVSCVDDLDTAPEGSILTEAQKAEVAELLPERLSADLNGMYAIMGAQFPVLPSNERHDDYGYPSITLALDHNGPDMVSPDAGFNWFGTPGRFQDRNYTFASPYIRWAFFYNQIKLANDLLSAIPEDTESQELLYYKGQALAVRAFDYFHLVQMYQFTYLGNEDKPAVPIITHDMEEEPIENPRATVREVYELIMNDLNAAIPLLEGFQRPNKNAVNQQVAYGIRARVNLVMGNWQQAASDAATARAGFPFLSLSEAAQPGFNSVSAPNWMWGVIINPINIPSNYVNWPSKLSSFVDNSYTANVGQYKSINNLLWSKIPDSDVRKGWWVDANLESPILENLRWPGFPDDPIGPLSISEVKMPFLPYTNIKFAANNNVIGNTDNASDWVLMRSEEMLLIEAEALAMGGDVPAGAALLEDFIRNYRNPEYTVTASGAQDFRMEIWKQRRVELWGEGFSFFDLMRLNQNLVRFNDRIQTNYPEVMRFNMAAGDPWLLLRIPLREINSNRGISEGDNNSGGSQPTIGAGAGLSDPITD</sequence>
<evidence type="ECO:0000256" key="7">
    <source>
        <dbReference type="SAM" id="SignalP"/>
    </source>
</evidence>
<evidence type="ECO:0000256" key="2">
    <source>
        <dbReference type="ARBA" id="ARBA00006275"/>
    </source>
</evidence>
<accession>A0A4R2GGS7</accession>
<keyword evidence="5" id="KW-0998">Cell outer membrane</keyword>
<dbReference type="GO" id="GO:0009279">
    <property type="term" value="C:cell outer membrane"/>
    <property type="evidence" value="ECO:0007669"/>
    <property type="project" value="UniProtKB-SubCell"/>
</dbReference>
<dbReference type="Gene3D" id="1.25.40.390">
    <property type="match status" value="1"/>
</dbReference>
<evidence type="ECO:0000313" key="11">
    <source>
        <dbReference type="Proteomes" id="UP000295221"/>
    </source>
</evidence>
<keyword evidence="4" id="KW-0472">Membrane</keyword>
<feature type="chain" id="PRO_5020677691" evidence="7">
    <location>
        <begin position="22"/>
        <end position="550"/>
    </location>
</feature>
<evidence type="ECO:0000259" key="9">
    <source>
        <dbReference type="Pfam" id="PF14322"/>
    </source>
</evidence>
<evidence type="ECO:0000256" key="6">
    <source>
        <dbReference type="SAM" id="MobiDB-lite"/>
    </source>
</evidence>
<keyword evidence="3 7" id="KW-0732">Signal</keyword>
<organism evidence="10 11">
    <name type="scientific">Natronoflexus pectinivorans</name>
    <dbReference type="NCBI Taxonomy" id="682526"/>
    <lineage>
        <taxon>Bacteria</taxon>
        <taxon>Pseudomonadati</taxon>
        <taxon>Bacteroidota</taxon>
        <taxon>Bacteroidia</taxon>
        <taxon>Marinilabiliales</taxon>
        <taxon>Marinilabiliaceae</taxon>
        <taxon>Natronoflexus</taxon>
    </lineage>
</organism>
<comment type="subcellular location">
    <subcellularLocation>
        <location evidence="1">Cell outer membrane</location>
    </subcellularLocation>
</comment>
<evidence type="ECO:0000256" key="1">
    <source>
        <dbReference type="ARBA" id="ARBA00004442"/>
    </source>
</evidence>
<comment type="similarity">
    <text evidence="2">Belongs to the SusD family.</text>
</comment>
<dbReference type="Pfam" id="PF07980">
    <property type="entry name" value="SusD_RagB"/>
    <property type="match status" value="1"/>
</dbReference>
<keyword evidence="11" id="KW-1185">Reference proteome</keyword>
<dbReference type="OrthoDB" id="1100079at2"/>
<feature type="signal peptide" evidence="7">
    <location>
        <begin position="1"/>
        <end position="21"/>
    </location>
</feature>
<dbReference type="RefSeq" id="WP_132434204.1">
    <property type="nucleotide sequence ID" value="NZ_SLWK01000008.1"/>
</dbReference>
<dbReference type="InterPro" id="IPR011990">
    <property type="entry name" value="TPR-like_helical_dom_sf"/>
</dbReference>
<feature type="domain" description="RagB/SusD" evidence="8">
    <location>
        <begin position="385"/>
        <end position="524"/>
    </location>
</feature>
<dbReference type="AlphaFoldDB" id="A0A4R2GGS7"/>
<dbReference type="SUPFAM" id="SSF48452">
    <property type="entry name" value="TPR-like"/>
    <property type="match status" value="1"/>
</dbReference>
<name>A0A4R2GGS7_9BACT</name>
<gene>
    <name evidence="10" type="ORF">EV194_108116</name>
</gene>
<feature type="compositionally biased region" description="Polar residues" evidence="6">
    <location>
        <begin position="522"/>
        <end position="537"/>
    </location>
</feature>
<dbReference type="InterPro" id="IPR012944">
    <property type="entry name" value="SusD_RagB_dom"/>
</dbReference>